<evidence type="ECO:0000313" key="8">
    <source>
        <dbReference type="Proteomes" id="UP000039370"/>
    </source>
</evidence>
<feature type="domain" description="VWFA" evidence="6">
    <location>
        <begin position="91"/>
        <end position="292"/>
    </location>
</feature>
<feature type="transmembrane region" description="Helical" evidence="5">
    <location>
        <begin position="6"/>
        <end position="29"/>
    </location>
</feature>
<evidence type="ECO:0000256" key="4">
    <source>
        <dbReference type="ARBA" id="ARBA00023136"/>
    </source>
</evidence>
<keyword evidence="1" id="KW-1003">Cell membrane</keyword>
<dbReference type="Proteomes" id="UP000039370">
    <property type="component" value="Unassembled WGS sequence"/>
</dbReference>
<gene>
    <name evidence="7" type="ORF">CCAN11_1830010</name>
</gene>
<evidence type="ECO:0000259" key="6">
    <source>
        <dbReference type="PROSITE" id="PS50234"/>
    </source>
</evidence>
<dbReference type="InterPro" id="IPR036465">
    <property type="entry name" value="vWFA_dom_sf"/>
</dbReference>
<evidence type="ECO:0000313" key="7">
    <source>
        <dbReference type="EMBL" id="CEN48878.1"/>
    </source>
</evidence>
<dbReference type="PANTHER" id="PTHR22550">
    <property type="entry name" value="SPORE GERMINATION PROTEIN"/>
    <property type="match status" value="1"/>
</dbReference>
<keyword evidence="4 5" id="KW-0472">Membrane</keyword>
<dbReference type="PANTHER" id="PTHR22550:SF5">
    <property type="entry name" value="LEUCINE ZIPPER PROTEIN 4"/>
    <property type="match status" value="1"/>
</dbReference>
<dbReference type="SMART" id="SM00327">
    <property type="entry name" value="VWA"/>
    <property type="match status" value="1"/>
</dbReference>
<feature type="transmembrane region" description="Helical" evidence="5">
    <location>
        <begin position="309"/>
        <end position="327"/>
    </location>
</feature>
<evidence type="ECO:0000256" key="5">
    <source>
        <dbReference type="SAM" id="Phobius"/>
    </source>
</evidence>
<organism evidence="7 8">
    <name type="scientific">Capnocytophaga canimorsus</name>
    <dbReference type="NCBI Taxonomy" id="28188"/>
    <lineage>
        <taxon>Bacteria</taxon>
        <taxon>Pseudomonadati</taxon>
        <taxon>Bacteroidota</taxon>
        <taxon>Flavobacteriia</taxon>
        <taxon>Flavobacteriales</taxon>
        <taxon>Flavobacteriaceae</taxon>
        <taxon>Capnocytophaga</taxon>
    </lineage>
</organism>
<keyword evidence="3 5" id="KW-1133">Transmembrane helix</keyword>
<dbReference type="InterPro" id="IPR050768">
    <property type="entry name" value="UPF0353/GerABKA_families"/>
</dbReference>
<dbReference type="EMBL" id="CDOK01000094">
    <property type="protein sequence ID" value="CEN48878.1"/>
    <property type="molecule type" value="Genomic_DNA"/>
</dbReference>
<dbReference type="RefSeq" id="WP_041985560.1">
    <property type="nucleotide sequence ID" value="NZ_BOQI01000004.1"/>
</dbReference>
<proteinExistence type="predicted"/>
<dbReference type="Pfam" id="PF13519">
    <property type="entry name" value="VWA_2"/>
    <property type="match status" value="1"/>
</dbReference>
<accession>A0A0B7IFY4</accession>
<dbReference type="InterPro" id="IPR002035">
    <property type="entry name" value="VWF_A"/>
</dbReference>
<dbReference type="PROSITE" id="PS50234">
    <property type="entry name" value="VWFA"/>
    <property type="match status" value="1"/>
</dbReference>
<dbReference type="Gene3D" id="3.40.50.410">
    <property type="entry name" value="von Willebrand factor, type A domain"/>
    <property type="match status" value="1"/>
</dbReference>
<feature type="transmembrane region" description="Helical" evidence="5">
    <location>
        <begin position="55"/>
        <end position="73"/>
    </location>
</feature>
<protein>
    <recommendedName>
        <fullName evidence="6">VWFA domain-containing protein</fullName>
    </recommendedName>
</protein>
<dbReference type="SUPFAM" id="SSF53300">
    <property type="entry name" value="vWA-like"/>
    <property type="match status" value="1"/>
</dbReference>
<keyword evidence="2 5" id="KW-0812">Transmembrane</keyword>
<evidence type="ECO:0000256" key="1">
    <source>
        <dbReference type="ARBA" id="ARBA00022475"/>
    </source>
</evidence>
<evidence type="ECO:0000256" key="2">
    <source>
        <dbReference type="ARBA" id="ARBA00022692"/>
    </source>
</evidence>
<dbReference type="AlphaFoldDB" id="A0A0B7IFY4"/>
<sequence>MIHIEEKIYLLFCLTILPLALFFVIFRIIKNKKQRQFTNERLFKRLAPNRSTFKPWLKFGLLSLMLLLLGIALSNPKIGTKMETVKREGVDVVFAIDVSKSMLAQDVSPNRLEKAKRLVSETLNQLKGDRIGIVAYAASAYPQLPLTTDYSAARMFLQSLNTDMLSSQGTAIQEAIQMASSYFSDANPTARILILISDGEDHEMGASEIAYEAANQGIRIYSIGVGTEKGSTIPIDNGGNISYKRDKNGEVVITKLNSGLLSEIARNANGSYIDGDNTSKAVEEIVSLLDGVEKSEFETQQYVDYADQFQWFLFAVIVILLIDLLIFERKTAWVKKINLFNEKSE</sequence>
<name>A0A0B7IFY4_9FLAO</name>
<evidence type="ECO:0000256" key="3">
    <source>
        <dbReference type="ARBA" id="ARBA00022989"/>
    </source>
</evidence>
<reference evidence="8" key="1">
    <citation type="submission" date="2015-01" db="EMBL/GenBank/DDBJ databases">
        <authorList>
            <person name="MANFREDI Pablo"/>
        </authorList>
    </citation>
    <scope>NUCLEOTIDE SEQUENCE [LARGE SCALE GENOMIC DNA]</scope>
    <source>
        <strain evidence="8">Cc11</strain>
    </source>
</reference>